<sequence>MWPEHTFVISDTELVTVERVSGFLPVSQPAEAADYLAVWKRLTSLAVTGHKARQIITRLHDGLEA</sequence>
<protein>
    <recommendedName>
        <fullName evidence="3">DUF5753 domain-containing protein</fullName>
    </recommendedName>
</protein>
<name>A0A7W3MW82_9ACTN</name>
<dbReference type="Proteomes" id="UP000539313">
    <property type="component" value="Unassembled WGS sequence"/>
</dbReference>
<dbReference type="RefSeq" id="WP_182704934.1">
    <property type="nucleotide sequence ID" value="NZ_JACJII010000001.1"/>
</dbReference>
<gene>
    <name evidence="1" type="ORF">HNR21_001939</name>
</gene>
<proteinExistence type="predicted"/>
<organism evidence="1 2">
    <name type="scientific">Thermomonospora cellulosilytica</name>
    <dbReference type="NCBI Taxonomy" id="1411118"/>
    <lineage>
        <taxon>Bacteria</taxon>
        <taxon>Bacillati</taxon>
        <taxon>Actinomycetota</taxon>
        <taxon>Actinomycetes</taxon>
        <taxon>Streptosporangiales</taxon>
        <taxon>Thermomonosporaceae</taxon>
        <taxon>Thermomonospora</taxon>
    </lineage>
</organism>
<evidence type="ECO:0000313" key="1">
    <source>
        <dbReference type="EMBL" id="MBA9003057.1"/>
    </source>
</evidence>
<keyword evidence="2" id="KW-1185">Reference proteome</keyword>
<dbReference type="EMBL" id="JACJII010000001">
    <property type="protein sequence ID" value="MBA9003057.1"/>
    <property type="molecule type" value="Genomic_DNA"/>
</dbReference>
<dbReference type="AlphaFoldDB" id="A0A7W3MW82"/>
<evidence type="ECO:0000313" key="2">
    <source>
        <dbReference type="Proteomes" id="UP000539313"/>
    </source>
</evidence>
<comment type="caution">
    <text evidence="1">The sequence shown here is derived from an EMBL/GenBank/DDBJ whole genome shotgun (WGS) entry which is preliminary data.</text>
</comment>
<reference evidence="1 2" key="1">
    <citation type="submission" date="2020-08" db="EMBL/GenBank/DDBJ databases">
        <title>Sequencing the genomes of 1000 actinobacteria strains.</title>
        <authorList>
            <person name="Klenk H.-P."/>
        </authorList>
    </citation>
    <scope>NUCLEOTIDE SEQUENCE [LARGE SCALE GENOMIC DNA]</scope>
    <source>
        <strain evidence="1 2">DSM 45823</strain>
    </source>
</reference>
<accession>A0A7W3MW82</accession>
<evidence type="ECO:0008006" key="3">
    <source>
        <dbReference type="Google" id="ProtNLM"/>
    </source>
</evidence>